<organism evidence="2 3">
    <name type="scientific">Proteiniphilum saccharofermentans</name>
    <dbReference type="NCBI Taxonomy" id="1642647"/>
    <lineage>
        <taxon>Bacteria</taxon>
        <taxon>Pseudomonadati</taxon>
        <taxon>Bacteroidota</taxon>
        <taxon>Bacteroidia</taxon>
        <taxon>Bacteroidales</taxon>
        <taxon>Dysgonomonadaceae</taxon>
        <taxon>Proteiniphilum</taxon>
    </lineage>
</organism>
<dbReference type="Gene3D" id="3.30.720.110">
    <property type="match status" value="1"/>
</dbReference>
<evidence type="ECO:0000259" key="1">
    <source>
        <dbReference type="Pfam" id="PF06983"/>
    </source>
</evidence>
<dbReference type="Pfam" id="PF06983">
    <property type="entry name" value="3-dmu-9_3-mt"/>
    <property type="match status" value="2"/>
</dbReference>
<dbReference type="Proteomes" id="UP000187464">
    <property type="component" value="Chromosome I"/>
</dbReference>
<dbReference type="PANTHER" id="PTHR33990:SF4">
    <property type="entry name" value="PHNB-LIKE DOMAIN-CONTAINING PROTEIN"/>
    <property type="match status" value="1"/>
</dbReference>
<dbReference type="InterPro" id="IPR028973">
    <property type="entry name" value="PhnB-like"/>
</dbReference>
<reference evidence="2 3" key="1">
    <citation type="submission" date="2016-08" db="EMBL/GenBank/DDBJ databases">
        <authorList>
            <person name="Seilhamer J.J."/>
        </authorList>
    </citation>
    <scope>NUCLEOTIDE SEQUENCE [LARGE SCALE GENOMIC DNA]</scope>
    <source>
        <strain evidence="2">M3/6</strain>
    </source>
</reference>
<gene>
    <name evidence="2" type="ORF">PSM36_1420</name>
</gene>
<dbReference type="RefSeq" id="WP_076930130.1">
    <property type="nucleotide sequence ID" value="NZ_LT605205.1"/>
</dbReference>
<dbReference type="KEGG" id="psac:PSM36_1420"/>
<evidence type="ECO:0000313" key="3">
    <source>
        <dbReference type="Proteomes" id="UP000187464"/>
    </source>
</evidence>
<dbReference type="AlphaFoldDB" id="A0A1R3T2G5"/>
<feature type="domain" description="PhnB-like" evidence="1">
    <location>
        <begin position="129"/>
        <end position="250"/>
    </location>
</feature>
<evidence type="ECO:0000313" key="2">
    <source>
        <dbReference type="EMBL" id="SCD20242.1"/>
    </source>
</evidence>
<name>A0A1R3T2G5_9BACT</name>
<dbReference type="InterPro" id="IPR029068">
    <property type="entry name" value="Glyas_Bleomycin-R_OHBP_Dase"/>
</dbReference>
<feature type="domain" description="PhnB-like" evidence="1">
    <location>
        <begin position="9"/>
        <end position="120"/>
    </location>
</feature>
<dbReference type="Gene3D" id="3.10.180.10">
    <property type="entry name" value="2,3-Dihydroxybiphenyl 1,2-Dioxygenase, domain 1"/>
    <property type="match status" value="1"/>
</dbReference>
<dbReference type="SUPFAM" id="SSF54593">
    <property type="entry name" value="Glyoxalase/Bleomycin resistance protein/Dihydroxybiphenyl dioxygenase"/>
    <property type="match status" value="2"/>
</dbReference>
<dbReference type="STRING" id="1642647.PSM36_1420"/>
<accession>A0A1R3T2G5</accession>
<dbReference type="PANTHER" id="PTHR33990">
    <property type="entry name" value="PROTEIN YJDN-RELATED"/>
    <property type="match status" value="1"/>
</dbReference>
<proteinExistence type="predicted"/>
<keyword evidence="3" id="KW-1185">Reference proteome</keyword>
<protein>
    <submittedName>
        <fullName evidence="2">Glyoxalase superfamily enzyme</fullName>
    </submittedName>
</protein>
<dbReference type="Gene3D" id="3.30.720.100">
    <property type="match status" value="1"/>
</dbReference>
<dbReference type="EMBL" id="LT605205">
    <property type="protein sequence ID" value="SCD20242.1"/>
    <property type="molecule type" value="Genomic_DNA"/>
</dbReference>
<sequence length="287" mass="32481">MAQQNHQPIYPCIWCKNNNAREIADFYVSVFPDTKITDENQYVNIIAIGGQRIMLLNGNAETTPNPSISLMYMTTSEKEVEDLYAKLTEGGSTLMALDSYPFSPKYAWVEDRYGVSWQLIAGEAKDIIQKVVPTMMFTGDNNGKAEEAMRLYTSLFPESEIRGILRYTGEEGEIRGNIQHAEFVVNGYLMMAMDSSYPHAFNFNEGVSLVVECDTQEEIDHYWDGLTTDGGKEVMCGWLTDKYGVSWQVTPSEFEELILKSPKVFEAMLKMKKMDIGKLKEAAESPE</sequence>
<dbReference type="CDD" id="cd06588">
    <property type="entry name" value="PhnB_like"/>
    <property type="match status" value="2"/>
</dbReference>